<dbReference type="NCBIfam" id="TIGR01460">
    <property type="entry name" value="HAD-SF-IIA"/>
    <property type="match status" value="1"/>
</dbReference>
<dbReference type="AlphaFoldDB" id="A0A5C3QXY5"/>
<dbReference type="SUPFAM" id="SSF56784">
    <property type="entry name" value="HAD-like"/>
    <property type="match status" value="1"/>
</dbReference>
<accession>A0A5C3QXY5</accession>
<proteinExistence type="predicted"/>
<dbReference type="InterPro" id="IPR050324">
    <property type="entry name" value="CDP-alcohol_PTase-I"/>
</dbReference>
<dbReference type="OrthoDB" id="10251048at2759"/>
<dbReference type="NCBIfam" id="TIGR01456">
    <property type="entry name" value="CECR5"/>
    <property type="match status" value="1"/>
</dbReference>
<dbReference type="InterPro" id="IPR036412">
    <property type="entry name" value="HAD-like_sf"/>
</dbReference>
<dbReference type="Gene3D" id="3.40.50.1000">
    <property type="entry name" value="HAD superfamily/HAD-like"/>
    <property type="match status" value="2"/>
</dbReference>
<sequence length="332" mass="36844">PPCAFVFDIDGVLTQGAHILPQAKRTLKFLGGENEWGLKFPYILLTNGGGVGEEERCARLSDQLGVQIHAQQFIQSHTILNSLAHTFADTPTLVLGGRGDAVRKVAESYGFRRAYTTLDVHAWNPSVWPLHDLTQSERECTIPVDFSQTPIEAIIVFHDPRNWSLDIQVMCDVLQSGGVIGGPFLRPGQLKRRPVEVIFCNPDLIWRADFERPRLGQGAFKEASLAVFKALTGHTYDFIQYGKPTTATYKFAEKVLADELERLYGHRALPPLFILSWFSDIAGANGADWSSVLVHTGVYDPKAGKSTHKPTHEAEDVESAVQLAIKQSTHTR</sequence>
<evidence type="ECO:0000313" key="1">
    <source>
        <dbReference type="EMBL" id="TFL06207.1"/>
    </source>
</evidence>
<dbReference type="InterPro" id="IPR006353">
    <property type="entry name" value="HAD-SF_hydro_IIA_CECR5"/>
</dbReference>
<gene>
    <name evidence="1" type="ORF">BDV98DRAFT_498860</name>
</gene>
<dbReference type="EMBL" id="ML178815">
    <property type="protein sequence ID" value="TFL06207.1"/>
    <property type="molecule type" value="Genomic_DNA"/>
</dbReference>
<reference evidence="1 2" key="1">
    <citation type="journal article" date="2019" name="Nat. Ecol. Evol.">
        <title>Megaphylogeny resolves global patterns of mushroom evolution.</title>
        <authorList>
            <person name="Varga T."/>
            <person name="Krizsan K."/>
            <person name="Foldi C."/>
            <person name="Dima B."/>
            <person name="Sanchez-Garcia M."/>
            <person name="Sanchez-Ramirez S."/>
            <person name="Szollosi G.J."/>
            <person name="Szarkandi J.G."/>
            <person name="Papp V."/>
            <person name="Albert L."/>
            <person name="Andreopoulos W."/>
            <person name="Angelini C."/>
            <person name="Antonin V."/>
            <person name="Barry K.W."/>
            <person name="Bougher N.L."/>
            <person name="Buchanan P."/>
            <person name="Buyck B."/>
            <person name="Bense V."/>
            <person name="Catcheside P."/>
            <person name="Chovatia M."/>
            <person name="Cooper J."/>
            <person name="Damon W."/>
            <person name="Desjardin D."/>
            <person name="Finy P."/>
            <person name="Geml J."/>
            <person name="Haridas S."/>
            <person name="Hughes K."/>
            <person name="Justo A."/>
            <person name="Karasinski D."/>
            <person name="Kautmanova I."/>
            <person name="Kiss B."/>
            <person name="Kocsube S."/>
            <person name="Kotiranta H."/>
            <person name="LaButti K.M."/>
            <person name="Lechner B.E."/>
            <person name="Liimatainen K."/>
            <person name="Lipzen A."/>
            <person name="Lukacs Z."/>
            <person name="Mihaltcheva S."/>
            <person name="Morgado L.N."/>
            <person name="Niskanen T."/>
            <person name="Noordeloos M.E."/>
            <person name="Ohm R.A."/>
            <person name="Ortiz-Santana B."/>
            <person name="Ovrebo C."/>
            <person name="Racz N."/>
            <person name="Riley R."/>
            <person name="Savchenko A."/>
            <person name="Shiryaev A."/>
            <person name="Soop K."/>
            <person name="Spirin V."/>
            <person name="Szebenyi C."/>
            <person name="Tomsovsky M."/>
            <person name="Tulloss R.E."/>
            <person name="Uehling J."/>
            <person name="Grigoriev I.V."/>
            <person name="Vagvolgyi C."/>
            <person name="Papp T."/>
            <person name="Martin F.M."/>
            <person name="Miettinen O."/>
            <person name="Hibbett D.S."/>
            <person name="Nagy L.G."/>
        </authorList>
    </citation>
    <scope>NUCLEOTIDE SEQUENCE [LARGE SCALE GENOMIC DNA]</scope>
    <source>
        <strain evidence="1 2">CBS 309.79</strain>
    </source>
</reference>
<dbReference type="Proteomes" id="UP000305067">
    <property type="component" value="Unassembled WGS sequence"/>
</dbReference>
<dbReference type="STRING" id="1884261.A0A5C3QXY5"/>
<dbReference type="InterPro" id="IPR023214">
    <property type="entry name" value="HAD_sf"/>
</dbReference>
<dbReference type="Pfam" id="PF13344">
    <property type="entry name" value="Hydrolase_6"/>
    <property type="match status" value="1"/>
</dbReference>
<dbReference type="InterPro" id="IPR006357">
    <property type="entry name" value="HAD-SF_hydro_IIA"/>
</dbReference>
<dbReference type="GO" id="GO:0005739">
    <property type="term" value="C:mitochondrion"/>
    <property type="evidence" value="ECO:0007669"/>
    <property type="project" value="TreeGrafter"/>
</dbReference>
<evidence type="ECO:0000313" key="2">
    <source>
        <dbReference type="Proteomes" id="UP000305067"/>
    </source>
</evidence>
<feature type="non-terminal residue" evidence="1">
    <location>
        <position position="1"/>
    </location>
</feature>
<name>A0A5C3QXY5_9AGAR</name>
<dbReference type="GO" id="GO:0046474">
    <property type="term" value="P:glycerophospholipid biosynthetic process"/>
    <property type="evidence" value="ECO:0007669"/>
    <property type="project" value="TreeGrafter"/>
</dbReference>
<dbReference type="PANTHER" id="PTHR14269:SF4">
    <property type="entry name" value="CAT EYE SYNDROME CRITICAL REGION PROTEIN 5"/>
    <property type="match status" value="1"/>
</dbReference>
<dbReference type="PANTHER" id="PTHR14269">
    <property type="entry name" value="CDP-DIACYLGLYCEROL--GLYCEROL-3-PHOSPHATE 3-PHOSPHATIDYLTRANSFERASE-RELATED"/>
    <property type="match status" value="1"/>
</dbReference>
<dbReference type="Pfam" id="PF13242">
    <property type="entry name" value="Hydrolase_like"/>
    <property type="match status" value="1"/>
</dbReference>
<keyword evidence="2" id="KW-1185">Reference proteome</keyword>
<organism evidence="1 2">
    <name type="scientific">Pterulicium gracile</name>
    <dbReference type="NCBI Taxonomy" id="1884261"/>
    <lineage>
        <taxon>Eukaryota</taxon>
        <taxon>Fungi</taxon>
        <taxon>Dikarya</taxon>
        <taxon>Basidiomycota</taxon>
        <taxon>Agaricomycotina</taxon>
        <taxon>Agaricomycetes</taxon>
        <taxon>Agaricomycetidae</taxon>
        <taxon>Agaricales</taxon>
        <taxon>Pleurotineae</taxon>
        <taxon>Pterulaceae</taxon>
        <taxon>Pterulicium</taxon>
    </lineage>
</organism>
<protein>
    <submittedName>
        <fullName evidence="1">HAD-like domain-containing protein</fullName>
    </submittedName>
</protein>